<dbReference type="AlphaFoldDB" id="A0A2Z2PGR6"/>
<sequence>MVAVNTSPDPLSRERVALTAPGASSMRAMLRFSGLKFRFFASSIRDRRDLLDAGSISKSLNDLVSCIDAERAAI</sequence>
<reference evidence="1" key="1">
    <citation type="submission" date="2016-10" db="EMBL/GenBank/DDBJ databases">
        <title>Agrobacterium Ti plasmids: Classification based on T-DNA and Vir regions organization.</title>
        <authorList>
            <person name="Nabi N."/>
            <person name="Vial L."/>
            <person name="Ben Hafsa A."/>
            <person name="Chapulliot D."/>
            <person name="Berard A."/>
            <person name="Chauveau A."/>
            <person name="Le Paslier M.-C."/>
            <person name="Harzallah Skhiri F."/>
            <person name="Brunel D."/>
            <person name="Nesme X."/>
            <person name="Chaouachi M."/>
        </authorList>
    </citation>
    <scope>NUCLEOTIDE SEQUENCE</scope>
    <source>
        <strain evidence="1">CFBP1873</strain>
        <plasmid evidence="1">pTi_CFBP1873</plasmid>
    </source>
</reference>
<dbReference type="EMBL" id="KY000026">
    <property type="protein sequence ID" value="ASK40782.1"/>
    <property type="molecule type" value="Genomic_DNA"/>
</dbReference>
<name>A0A2Z2PGR6_9HYPH</name>
<accession>A0A2Z2PGR6</accession>
<dbReference type="RefSeq" id="WP_172691394.1">
    <property type="nucleotide sequence ID" value="NZ_KY000026.1"/>
</dbReference>
<geneLocation type="plasmid" evidence="1">
    <name>pTi_CFBP1873</name>
</geneLocation>
<evidence type="ECO:0000313" key="1">
    <source>
        <dbReference type="EMBL" id="ASK40782.1"/>
    </source>
</evidence>
<proteinExistence type="predicted"/>
<organism evidence="1">
    <name type="scientific">Agrobacterium genomosp. 6</name>
    <dbReference type="NCBI Taxonomy" id="1183411"/>
    <lineage>
        <taxon>Bacteria</taxon>
        <taxon>Pseudomonadati</taxon>
        <taxon>Pseudomonadota</taxon>
        <taxon>Alphaproteobacteria</taxon>
        <taxon>Hyphomicrobiales</taxon>
        <taxon>Rhizobiaceae</taxon>
        <taxon>Rhizobium/Agrobacterium group</taxon>
        <taxon>Agrobacterium</taxon>
        <taxon>Agrobacterium tumefaciens complex</taxon>
    </lineage>
</organism>
<protein>
    <submittedName>
        <fullName evidence="1">Uncharacterized protein</fullName>
    </submittedName>
</protein>
<keyword evidence="1" id="KW-0614">Plasmid</keyword>